<sequence>MISTKRKFKLNIHICLSVSRLYTKITNKYSGVVNCANTFLRAKIHKNIKEKHKNLRVKPSKKILGILCMSYSVIVSYRSKLPYHLSCAIFIKHYKVRFNCANAQNNTECNRMMYFSLYLTIKSNNTMFSLAKMPYIVFH</sequence>
<evidence type="ECO:0000313" key="1">
    <source>
        <dbReference type="EMBL" id="ORD93363.1"/>
    </source>
</evidence>
<accession>A0A1Y1S5C6</accession>
<reference evidence="1 2" key="1">
    <citation type="journal article" date="2017" name="Environ. Microbiol.">
        <title>Decay of the glycolytic pathway and adaptation to intranuclear parasitism within Enterocytozoonidae microsporidia.</title>
        <authorList>
            <person name="Wiredu Boakye D."/>
            <person name="Jaroenlak P."/>
            <person name="Prachumwat A."/>
            <person name="Williams T.A."/>
            <person name="Bateman K.S."/>
            <person name="Itsathitphaisarn O."/>
            <person name="Sritunyalucksana K."/>
            <person name="Paszkiewicz K.H."/>
            <person name="Moore K.A."/>
            <person name="Stentiford G.D."/>
            <person name="Williams B.A."/>
        </authorList>
    </citation>
    <scope>NUCLEOTIDE SEQUENCE [LARGE SCALE GENOMIC DNA]</scope>
    <source>
        <strain evidence="1 2">GB1</strain>
    </source>
</reference>
<dbReference type="Proteomes" id="UP000192639">
    <property type="component" value="Unassembled WGS sequence"/>
</dbReference>
<organism evidence="1 2">
    <name type="scientific">Enterospora canceri</name>
    <dbReference type="NCBI Taxonomy" id="1081671"/>
    <lineage>
        <taxon>Eukaryota</taxon>
        <taxon>Fungi</taxon>
        <taxon>Fungi incertae sedis</taxon>
        <taxon>Microsporidia</taxon>
        <taxon>Enterocytozoonidae</taxon>
        <taxon>Enterospora</taxon>
    </lineage>
</organism>
<gene>
    <name evidence="1" type="ORF">ECANGB1_23</name>
</gene>
<dbReference type="VEuPathDB" id="MicrosporidiaDB:ECANGB1_23"/>
<protein>
    <submittedName>
        <fullName evidence="1">Uncharacterized protein</fullName>
    </submittedName>
</protein>
<proteinExistence type="predicted"/>
<keyword evidence="2" id="KW-1185">Reference proteome</keyword>
<name>A0A1Y1S5C6_9MICR</name>
<evidence type="ECO:0000313" key="2">
    <source>
        <dbReference type="Proteomes" id="UP000192639"/>
    </source>
</evidence>
<dbReference type="EMBL" id="LWDP01000098">
    <property type="protein sequence ID" value="ORD93363.1"/>
    <property type="molecule type" value="Genomic_DNA"/>
</dbReference>
<dbReference type="AlphaFoldDB" id="A0A1Y1S5C6"/>
<comment type="caution">
    <text evidence="1">The sequence shown here is derived from an EMBL/GenBank/DDBJ whole genome shotgun (WGS) entry which is preliminary data.</text>
</comment>